<reference evidence="3 4" key="1">
    <citation type="journal article" date="2016" name="Nat. Commun.">
        <title>Thousands of microbial genomes shed light on interconnected biogeochemical processes in an aquifer system.</title>
        <authorList>
            <person name="Anantharaman K."/>
            <person name="Brown C.T."/>
            <person name="Hug L.A."/>
            <person name="Sharon I."/>
            <person name="Castelle C.J."/>
            <person name="Probst A.J."/>
            <person name="Thomas B.C."/>
            <person name="Singh A."/>
            <person name="Wilkins M.J."/>
            <person name="Karaoz U."/>
            <person name="Brodie E.L."/>
            <person name="Williams K.H."/>
            <person name="Hubbard S.S."/>
            <person name="Banfield J.F."/>
        </authorList>
    </citation>
    <scope>NUCLEOTIDE SEQUENCE [LARGE SCALE GENOMIC DNA]</scope>
</reference>
<dbReference type="AlphaFoldDB" id="A0A1F6X2R0"/>
<dbReference type="InterPro" id="IPR014722">
    <property type="entry name" value="Rib_uL2_dom2"/>
</dbReference>
<accession>A0A1F6X2R0</accession>
<dbReference type="GO" id="GO:0003746">
    <property type="term" value="F:translation elongation factor activity"/>
    <property type="evidence" value="ECO:0007669"/>
    <property type="project" value="InterPro"/>
</dbReference>
<dbReference type="Proteomes" id="UP000185809">
    <property type="component" value="Unassembled WGS sequence"/>
</dbReference>
<dbReference type="SMART" id="SM01185">
    <property type="entry name" value="EFP"/>
    <property type="match status" value="1"/>
</dbReference>
<comment type="similarity">
    <text evidence="1">Belongs to the elongation factor P family.</text>
</comment>
<feature type="domain" description="Translation elongation factor P/YeiP central" evidence="2">
    <location>
        <begin position="67"/>
        <end position="122"/>
    </location>
</feature>
<dbReference type="EMBL" id="MFUP01000004">
    <property type="protein sequence ID" value="OGI88394.1"/>
    <property type="molecule type" value="Genomic_DNA"/>
</dbReference>
<dbReference type="PANTHER" id="PTHR30053">
    <property type="entry name" value="ELONGATION FACTOR P"/>
    <property type="match status" value="1"/>
</dbReference>
<dbReference type="Gene3D" id="2.30.30.30">
    <property type="match status" value="1"/>
</dbReference>
<gene>
    <name evidence="3" type="ORF">A2995_00850</name>
</gene>
<name>A0A1F6X2R0_9BACT</name>
<dbReference type="InterPro" id="IPR020599">
    <property type="entry name" value="Transl_elong_fac_P/YeiP"/>
</dbReference>
<dbReference type="Gene3D" id="2.40.50.140">
    <property type="entry name" value="Nucleic acid-binding proteins"/>
    <property type="match status" value="1"/>
</dbReference>
<dbReference type="InterPro" id="IPR013185">
    <property type="entry name" value="Transl_elong_KOW-like"/>
</dbReference>
<dbReference type="SUPFAM" id="SSF50104">
    <property type="entry name" value="Translation proteins SH3-like domain"/>
    <property type="match status" value="1"/>
</dbReference>
<organism evidence="3 4">
    <name type="scientific">Candidatus Nomurabacteria bacterium RIFCSPLOWO2_01_FULL_33_24</name>
    <dbReference type="NCBI Taxonomy" id="1801765"/>
    <lineage>
        <taxon>Bacteria</taxon>
        <taxon>Candidatus Nomuraibacteriota</taxon>
    </lineage>
</organism>
<sequence>MLTYNEITQRKYIIYELEPYEVLVSHVFRKQQRKPVNQTKLKNLRTGKVTEISFHQSDKVEEATMETKKIKYLYPNKNEYWFCEENNPRERFNLEENIVGNGIKFLKENSLVEALVFSDEIIGLKLPIKIEL</sequence>
<evidence type="ECO:0000313" key="4">
    <source>
        <dbReference type="Proteomes" id="UP000185809"/>
    </source>
</evidence>
<dbReference type="InterPro" id="IPR008991">
    <property type="entry name" value="Translation_prot_SH3-like_sf"/>
</dbReference>
<protein>
    <recommendedName>
        <fullName evidence="2">Translation elongation factor P/YeiP central domain-containing protein</fullName>
    </recommendedName>
</protein>
<comment type="caution">
    <text evidence="3">The sequence shown here is derived from an EMBL/GenBank/DDBJ whole genome shotgun (WGS) entry which is preliminary data.</text>
</comment>
<dbReference type="GO" id="GO:0005737">
    <property type="term" value="C:cytoplasm"/>
    <property type="evidence" value="ECO:0007669"/>
    <property type="project" value="TreeGrafter"/>
</dbReference>
<dbReference type="InterPro" id="IPR012340">
    <property type="entry name" value="NA-bd_OB-fold"/>
</dbReference>
<proteinExistence type="inferred from homology"/>
<evidence type="ECO:0000256" key="1">
    <source>
        <dbReference type="ARBA" id="ARBA00009479"/>
    </source>
</evidence>
<dbReference type="InterPro" id="IPR001059">
    <property type="entry name" value="Transl_elong_P/YeiP_cen"/>
</dbReference>
<feature type="non-terminal residue" evidence="3">
    <location>
        <position position="132"/>
    </location>
</feature>
<dbReference type="PANTHER" id="PTHR30053:SF12">
    <property type="entry name" value="ELONGATION FACTOR P (EF-P) FAMILY PROTEIN"/>
    <property type="match status" value="1"/>
</dbReference>
<evidence type="ECO:0000259" key="2">
    <source>
        <dbReference type="SMART" id="SM01185"/>
    </source>
</evidence>
<evidence type="ECO:0000313" key="3">
    <source>
        <dbReference type="EMBL" id="OGI88394.1"/>
    </source>
</evidence>
<dbReference type="SUPFAM" id="SSF50249">
    <property type="entry name" value="Nucleic acid-binding proteins"/>
    <property type="match status" value="1"/>
</dbReference>
<dbReference type="Pfam" id="PF08207">
    <property type="entry name" value="EFP_N"/>
    <property type="match status" value="1"/>
</dbReference>